<name>A0AAP0QXT1_9ROSI</name>
<organism evidence="1 2">
    <name type="scientific">Citrus x changshan-huyou</name>
    <dbReference type="NCBI Taxonomy" id="2935761"/>
    <lineage>
        <taxon>Eukaryota</taxon>
        <taxon>Viridiplantae</taxon>
        <taxon>Streptophyta</taxon>
        <taxon>Embryophyta</taxon>
        <taxon>Tracheophyta</taxon>
        <taxon>Spermatophyta</taxon>
        <taxon>Magnoliopsida</taxon>
        <taxon>eudicotyledons</taxon>
        <taxon>Gunneridae</taxon>
        <taxon>Pentapetalae</taxon>
        <taxon>rosids</taxon>
        <taxon>malvids</taxon>
        <taxon>Sapindales</taxon>
        <taxon>Rutaceae</taxon>
        <taxon>Aurantioideae</taxon>
        <taxon>Citrus</taxon>
    </lineage>
</organism>
<gene>
    <name evidence="1" type="ORF">WN944_007150</name>
</gene>
<dbReference type="AlphaFoldDB" id="A0AAP0QXT1"/>
<protein>
    <submittedName>
        <fullName evidence="1">Uncharacterized protein</fullName>
    </submittedName>
</protein>
<keyword evidence="2" id="KW-1185">Reference proteome</keyword>
<evidence type="ECO:0000313" key="2">
    <source>
        <dbReference type="Proteomes" id="UP001428341"/>
    </source>
</evidence>
<proteinExistence type="predicted"/>
<dbReference type="EMBL" id="JBCGBO010000003">
    <property type="protein sequence ID" value="KAK9215147.1"/>
    <property type="molecule type" value="Genomic_DNA"/>
</dbReference>
<accession>A0AAP0QXT1</accession>
<evidence type="ECO:0000313" key="1">
    <source>
        <dbReference type="EMBL" id="KAK9215147.1"/>
    </source>
</evidence>
<reference evidence="1 2" key="1">
    <citation type="submission" date="2024-05" db="EMBL/GenBank/DDBJ databases">
        <title>Haplotype-resolved chromosome-level genome assembly of Huyou (Citrus changshanensis).</title>
        <authorList>
            <person name="Miao C."/>
            <person name="Chen W."/>
            <person name="Wu Y."/>
            <person name="Wang L."/>
            <person name="Zhao S."/>
            <person name="Grierson D."/>
            <person name="Xu C."/>
            <person name="Chen K."/>
        </authorList>
    </citation>
    <scope>NUCLEOTIDE SEQUENCE [LARGE SCALE GENOMIC DNA]</scope>
    <source>
        <strain evidence="1">01-14</strain>
        <tissue evidence="1">Leaf</tissue>
    </source>
</reference>
<comment type="caution">
    <text evidence="1">The sequence shown here is derived from an EMBL/GenBank/DDBJ whole genome shotgun (WGS) entry which is preliminary data.</text>
</comment>
<sequence length="99" mass="11185">MRIGSRLASTESETEVRDWMDIYLSPFRSQMRWDCIKTTAPQRQAHSQTVSFLSPYDLAFQKVFFDGSLVPLCKEGDVLTSLTVPTIISGFQIPLAVLL</sequence>
<dbReference type="Proteomes" id="UP001428341">
    <property type="component" value="Unassembled WGS sequence"/>
</dbReference>